<dbReference type="Pfam" id="PF00107">
    <property type="entry name" value="ADH_zinc_N"/>
    <property type="match status" value="1"/>
</dbReference>
<dbReference type="Pfam" id="PF08240">
    <property type="entry name" value="ADH_N"/>
    <property type="match status" value="1"/>
</dbReference>
<gene>
    <name evidence="8" type="ordered locus">Corgl_1494</name>
</gene>
<reference evidence="9" key="1">
    <citation type="journal article" date="2013" name="Stand. Genomic Sci.">
        <title>Complete genome sequence of Coriobacterium glomerans type strain (PW2(T)) from the midgut of Pyrrhocoris apterus L. (red soldier bug).</title>
        <authorList>
            <person name="Stackebrandt E."/>
            <person name="Zeytun A."/>
            <person name="Lapidus A."/>
            <person name="Nolan M."/>
            <person name="Lucas S."/>
            <person name="Hammon N."/>
            <person name="Deshpande S."/>
            <person name="Cheng J.F."/>
            <person name="Tapia R."/>
            <person name="Goodwin L.A."/>
            <person name="Pitluck S."/>
            <person name="Liolios K."/>
            <person name="Pagani I."/>
            <person name="Ivanova N."/>
            <person name="Mavromatis K."/>
            <person name="Mikhailova N."/>
            <person name="Huntemann M."/>
            <person name="Pati A."/>
            <person name="Chen A."/>
            <person name="Palaniappan K."/>
            <person name="Chang Y.J."/>
            <person name="Land M."/>
            <person name="Hauser L."/>
            <person name="Rohde M."/>
            <person name="Pukall R."/>
            <person name="Goker M."/>
            <person name="Detter J.C."/>
            <person name="Woyke T."/>
            <person name="Bristow J."/>
            <person name="Eisen J.A."/>
            <person name="Markowitz V."/>
            <person name="Hugenholtz P."/>
            <person name="Kyrpides N.C."/>
            <person name="Klenk H.P."/>
        </authorList>
    </citation>
    <scope>NUCLEOTIDE SEQUENCE</scope>
    <source>
        <strain evidence="9">ATCC 49209 / DSM 20642 / JCM 10262 / PW2</strain>
    </source>
</reference>
<dbReference type="SUPFAM" id="SSF50129">
    <property type="entry name" value="GroES-like"/>
    <property type="match status" value="1"/>
</dbReference>
<accession>F2N8Z3</accession>
<dbReference type="EMBL" id="CP002628">
    <property type="protein sequence ID" value="AEB07593.1"/>
    <property type="molecule type" value="Genomic_DNA"/>
</dbReference>
<protein>
    <submittedName>
        <fullName evidence="8">Alcohol dehydrogenase zinc-binding domain protein</fullName>
    </submittedName>
</protein>
<comment type="similarity">
    <text evidence="2 6">Belongs to the zinc-containing alcohol dehydrogenase family.</text>
</comment>
<dbReference type="Gene3D" id="3.90.180.10">
    <property type="entry name" value="Medium-chain alcohol dehydrogenases, catalytic domain"/>
    <property type="match status" value="1"/>
</dbReference>
<dbReference type="InterPro" id="IPR013154">
    <property type="entry name" value="ADH-like_N"/>
</dbReference>
<dbReference type="GO" id="GO:0016616">
    <property type="term" value="F:oxidoreductase activity, acting on the CH-OH group of donors, NAD or NADP as acceptor"/>
    <property type="evidence" value="ECO:0007669"/>
    <property type="project" value="InterPro"/>
</dbReference>
<evidence type="ECO:0000256" key="4">
    <source>
        <dbReference type="ARBA" id="ARBA00022833"/>
    </source>
</evidence>
<dbReference type="PANTHER" id="PTHR43161:SF9">
    <property type="entry name" value="SORBITOL DEHYDROGENASE"/>
    <property type="match status" value="1"/>
</dbReference>
<dbReference type="SMART" id="SM00829">
    <property type="entry name" value="PKS_ER"/>
    <property type="match status" value="1"/>
</dbReference>
<comment type="cofactor">
    <cofactor evidence="1 6">
        <name>Zn(2+)</name>
        <dbReference type="ChEBI" id="CHEBI:29105"/>
    </cofactor>
</comment>
<dbReference type="HOGENOM" id="CLU_026673_11_5_11"/>
<keyword evidence="4 6" id="KW-0862">Zinc</keyword>
<dbReference type="SUPFAM" id="SSF51735">
    <property type="entry name" value="NAD(P)-binding Rossmann-fold domains"/>
    <property type="match status" value="1"/>
</dbReference>
<keyword evidence="3 6" id="KW-0479">Metal-binding</keyword>
<dbReference type="InterPro" id="IPR011032">
    <property type="entry name" value="GroES-like_sf"/>
</dbReference>
<dbReference type="InterPro" id="IPR020843">
    <property type="entry name" value="ER"/>
</dbReference>
<evidence type="ECO:0000256" key="1">
    <source>
        <dbReference type="ARBA" id="ARBA00001947"/>
    </source>
</evidence>
<organism evidence="8 9">
    <name type="scientific">Coriobacterium glomerans (strain ATCC 49209 / DSM 20642 / JCM 10262 / PW2)</name>
    <dbReference type="NCBI Taxonomy" id="700015"/>
    <lineage>
        <taxon>Bacteria</taxon>
        <taxon>Bacillati</taxon>
        <taxon>Actinomycetota</taxon>
        <taxon>Coriobacteriia</taxon>
        <taxon>Coriobacteriales</taxon>
        <taxon>Coriobacteriaceae</taxon>
        <taxon>Coriobacterium</taxon>
    </lineage>
</organism>
<feature type="domain" description="Enoyl reductase (ER)" evidence="7">
    <location>
        <begin position="12"/>
        <end position="342"/>
    </location>
</feature>
<dbReference type="Proteomes" id="UP000006851">
    <property type="component" value="Chromosome"/>
</dbReference>
<evidence type="ECO:0000256" key="3">
    <source>
        <dbReference type="ARBA" id="ARBA00022723"/>
    </source>
</evidence>
<evidence type="ECO:0000256" key="5">
    <source>
        <dbReference type="ARBA" id="ARBA00023002"/>
    </source>
</evidence>
<dbReference type="InterPro" id="IPR013149">
    <property type="entry name" value="ADH-like_C"/>
</dbReference>
<keyword evidence="5" id="KW-0560">Oxidoreductase</keyword>
<evidence type="ECO:0000313" key="8">
    <source>
        <dbReference type="EMBL" id="AEB07593.1"/>
    </source>
</evidence>
<dbReference type="InterPro" id="IPR045306">
    <property type="entry name" value="SDH-like"/>
</dbReference>
<evidence type="ECO:0000256" key="2">
    <source>
        <dbReference type="ARBA" id="ARBA00008072"/>
    </source>
</evidence>
<sequence>MRNSEAILVTPGTMKIFDAPVPKPAKNEVLIEVEYVGICGSDVHGFESGPYIPPSDPNQRIGLGHEYAGTVVAVGDEVTDFRVGDRVCAEPGVPDGTCRYCLGGRYNICPDVDFLATQPRYRGALARFITHPSNLVYHLPENMSFIEGALVEPAAVGMHAALAGNARLGKKIVILGSGCIGLMVLQGCKSLGATEIVVVDVMPKRLEMAKKLGATWTVNATKEDTVARCREILSGGADIVFETAGAKVTALQATDIVDRGGNIMIVGTIPEPVPIDFLKINREVTIQTVFRYVNNYPMTIEAISQGRFDVASMVSNVYDFEDVQHAFEESVSNKANIIKGVIKVGGSREPSEKGE</sequence>
<dbReference type="OrthoDB" id="241504at2"/>
<dbReference type="Gene3D" id="3.40.50.720">
    <property type="entry name" value="NAD(P)-binding Rossmann-like Domain"/>
    <property type="match status" value="1"/>
</dbReference>
<dbReference type="PROSITE" id="PS00059">
    <property type="entry name" value="ADH_ZINC"/>
    <property type="match status" value="1"/>
</dbReference>
<evidence type="ECO:0000259" key="7">
    <source>
        <dbReference type="SMART" id="SM00829"/>
    </source>
</evidence>
<dbReference type="PANTHER" id="PTHR43161">
    <property type="entry name" value="SORBITOL DEHYDROGENASE"/>
    <property type="match status" value="1"/>
</dbReference>
<name>F2N8Z3_CORGP</name>
<dbReference type="GO" id="GO:0008270">
    <property type="term" value="F:zinc ion binding"/>
    <property type="evidence" value="ECO:0007669"/>
    <property type="project" value="InterPro"/>
</dbReference>
<dbReference type="InterPro" id="IPR002328">
    <property type="entry name" value="ADH_Zn_CS"/>
</dbReference>
<evidence type="ECO:0000256" key="6">
    <source>
        <dbReference type="RuleBase" id="RU361277"/>
    </source>
</evidence>
<dbReference type="eggNOG" id="COG1063">
    <property type="taxonomic scope" value="Bacteria"/>
</dbReference>
<keyword evidence="9" id="KW-1185">Reference proteome</keyword>
<dbReference type="STRING" id="700015.Corgl_1494"/>
<dbReference type="CDD" id="cd05285">
    <property type="entry name" value="sorbitol_DH"/>
    <property type="match status" value="1"/>
</dbReference>
<dbReference type="AlphaFoldDB" id="F2N8Z3"/>
<dbReference type="InterPro" id="IPR036291">
    <property type="entry name" value="NAD(P)-bd_dom_sf"/>
</dbReference>
<dbReference type="KEGG" id="cgo:Corgl_1494"/>
<dbReference type="RefSeq" id="WP_013709335.1">
    <property type="nucleotide sequence ID" value="NC_015389.1"/>
</dbReference>
<proteinExistence type="inferred from homology"/>
<evidence type="ECO:0000313" key="9">
    <source>
        <dbReference type="Proteomes" id="UP000006851"/>
    </source>
</evidence>